<evidence type="ECO:0008006" key="4">
    <source>
        <dbReference type="Google" id="ProtNLM"/>
    </source>
</evidence>
<feature type="transmembrane region" description="Helical" evidence="1">
    <location>
        <begin position="32"/>
        <end position="52"/>
    </location>
</feature>
<proteinExistence type="predicted"/>
<comment type="caution">
    <text evidence="2">The sequence shown here is derived from an EMBL/GenBank/DDBJ whole genome shotgun (WGS) entry which is preliminary data.</text>
</comment>
<accession>A0AAW6CAA8</accession>
<keyword evidence="1" id="KW-1133">Transmembrane helix</keyword>
<gene>
    <name evidence="2" type="ORF">PND83_22270</name>
</gene>
<dbReference type="RefSeq" id="WP_024723658.1">
    <property type="nucleotide sequence ID" value="NZ_CAXUMB010000009.1"/>
</dbReference>
<dbReference type="Proteomes" id="UP001211006">
    <property type="component" value="Unassembled WGS sequence"/>
</dbReference>
<evidence type="ECO:0000256" key="1">
    <source>
        <dbReference type="SAM" id="Phobius"/>
    </source>
</evidence>
<evidence type="ECO:0000313" key="3">
    <source>
        <dbReference type="Proteomes" id="UP001211006"/>
    </source>
</evidence>
<keyword evidence="1" id="KW-0472">Membrane</keyword>
<name>A0AAW6CAA8_FLAPL</name>
<reference evidence="2" key="1">
    <citation type="submission" date="2023-01" db="EMBL/GenBank/DDBJ databases">
        <title>Human gut microbiome strain richness.</title>
        <authorList>
            <person name="Chen-Liaw A."/>
        </authorList>
    </citation>
    <scope>NUCLEOTIDE SEQUENCE</scope>
    <source>
        <strain evidence="2">2225st1_A6_2225SCRN_200828</strain>
    </source>
</reference>
<evidence type="ECO:0000313" key="2">
    <source>
        <dbReference type="EMBL" id="MDB7908715.1"/>
    </source>
</evidence>
<feature type="transmembrane region" description="Helical" evidence="1">
    <location>
        <begin position="58"/>
        <end position="78"/>
    </location>
</feature>
<organism evidence="2 3">
    <name type="scientific">Flavonifractor plautii</name>
    <name type="common">Fusobacterium plautii</name>
    <dbReference type="NCBI Taxonomy" id="292800"/>
    <lineage>
        <taxon>Bacteria</taxon>
        <taxon>Bacillati</taxon>
        <taxon>Bacillota</taxon>
        <taxon>Clostridia</taxon>
        <taxon>Eubacteriales</taxon>
        <taxon>Oscillospiraceae</taxon>
        <taxon>Flavonifractor</taxon>
    </lineage>
</organism>
<dbReference type="AlphaFoldDB" id="A0AAW6CAA8"/>
<protein>
    <recommendedName>
        <fullName evidence="4">PrgI family protein</fullName>
    </recommendedName>
</protein>
<sequence>MRNRTSRTRGKAGRKPDLSQFSKWMIADIRPLLWVVTVGGFLLAFYCVYKGYTGALPWIGAMVGLPWGAHGMVCSFYLNLCKSDHREGGITFETAKAANFNTNVSQTPVGSVESPAI</sequence>
<keyword evidence="1" id="KW-0812">Transmembrane</keyword>
<dbReference type="EMBL" id="JAQLWO010000041">
    <property type="protein sequence ID" value="MDB7908715.1"/>
    <property type="molecule type" value="Genomic_DNA"/>
</dbReference>